<accession>A0ABU3EHB0</accession>
<dbReference type="EC" id="2.4.-.-" evidence="1"/>
<dbReference type="CDD" id="cd03801">
    <property type="entry name" value="GT4_PimA-like"/>
    <property type="match status" value="1"/>
</dbReference>
<evidence type="ECO:0000313" key="2">
    <source>
        <dbReference type="Proteomes" id="UP001251085"/>
    </source>
</evidence>
<evidence type="ECO:0000313" key="1">
    <source>
        <dbReference type="EMBL" id="MDT1063641.1"/>
    </source>
</evidence>
<proteinExistence type="predicted"/>
<dbReference type="EMBL" id="JAVRQI010000014">
    <property type="protein sequence ID" value="MDT1063641.1"/>
    <property type="molecule type" value="Genomic_DNA"/>
</dbReference>
<dbReference type="SUPFAM" id="SSF53756">
    <property type="entry name" value="UDP-Glycosyltransferase/glycogen phosphorylase"/>
    <property type="match status" value="1"/>
</dbReference>
<keyword evidence="1" id="KW-0328">Glycosyltransferase</keyword>
<dbReference type="PANTHER" id="PTHR45947">
    <property type="entry name" value="SULFOQUINOVOSYL TRANSFERASE SQD2"/>
    <property type="match status" value="1"/>
</dbReference>
<gene>
    <name evidence="1" type="ORF">RM190_17345</name>
</gene>
<dbReference type="RefSeq" id="WP_311760732.1">
    <property type="nucleotide sequence ID" value="NZ_JAVRQI010000014.1"/>
</dbReference>
<name>A0ABU3EHB0_9RHOB</name>
<reference evidence="2" key="1">
    <citation type="submission" date="2023-07" db="EMBL/GenBank/DDBJ databases">
        <title>Characterization of two Paracoccaceae strains isolated from Phycosphere and proposal of Xinfangfangia lacusdiani sp. nov.</title>
        <authorList>
            <person name="Deng Y."/>
            <person name="Zhang Y.Q."/>
        </authorList>
    </citation>
    <scope>NUCLEOTIDE SEQUENCE [LARGE SCALE GENOMIC DNA]</scope>
    <source>
        <strain evidence="2">CPCC 101403</strain>
    </source>
</reference>
<dbReference type="Gene3D" id="3.40.50.2000">
    <property type="entry name" value="Glycogen Phosphorylase B"/>
    <property type="match status" value="2"/>
</dbReference>
<protein>
    <submittedName>
        <fullName evidence="1">Glycosyltransferase family 4 protein</fullName>
        <ecNumber evidence="1">2.4.-.-</ecNumber>
    </submittedName>
</protein>
<keyword evidence="1" id="KW-0808">Transferase</keyword>
<dbReference type="InterPro" id="IPR050194">
    <property type="entry name" value="Glycosyltransferase_grp1"/>
</dbReference>
<comment type="caution">
    <text evidence="1">The sequence shown here is derived from an EMBL/GenBank/DDBJ whole genome shotgun (WGS) entry which is preliminary data.</text>
</comment>
<keyword evidence="2" id="KW-1185">Reference proteome</keyword>
<dbReference type="GO" id="GO:0016757">
    <property type="term" value="F:glycosyltransferase activity"/>
    <property type="evidence" value="ECO:0007669"/>
    <property type="project" value="UniProtKB-KW"/>
</dbReference>
<dbReference type="PANTHER" id="PTHR45947:SF3">
    <property type="entry name" value="SULFOQUINOVOSYL TRANSFERASE SQD2"/>
    <property type="match status" value="1"/>
</dbReference>
<dbReference type="Proteomes" id="UP001251085">
    <property type="component" value="Unassembled WGS sequence"/>
</dbReference>
<dbReference type="Pfam" id="PF13692">
    <property type="entry name" value="Glyco_trans_1_4"/>
    <property type="match status" value="1"/>
</dbReference>
<organism evidence="1 2">
    <name type="scientific">Paracoccus broussonetiae</name>
    <dbReference type="NCBI Taxonomy" id="3075834"/>
    <lineage>
        <taxon>Bacteria</taxon>
        <taxon>Pseudomonadati</taxon>
        <taxon>Pseudomonadota</taxon>
        <taxon>Alphaproteobacteria</taxon>
        <taxon>Rhodobacterales</taxon>
        <taxon>Paracoccaceae</taxon>
        <taxon>Paracoccus</taxon>
    </lineage>
</organism>
<sequence>MRIALYAPLKSPDHPVPSGDRTMARLLMRALALAGHEVRLASDLRVFLKAPDQGLLNDARSAAAAEITRIDRLWRMQGAPELWLCYHPYYKSPDLIGPVLCRRFGVAHATVEASWSRRRNLGDWAEAQSEVVGMLKSAAANVSLTARDAAGLEALGVGVRRLPPFVDVAPFMAAPRPVAGHLVTAAMMRPGDKLSSYCALARALGRVPGDWRLSIAGDGPARPEVEAAFAYLGPRVVFHGQLDQPQLAALLAQGSLYLWPGHGEAFGLAALEAQAAGLPVVSENTAGVPEVVQDGETGLLTPEGDVSAYAAAVTGLLADPARRERMAVAARRFAQGERSLERAAVLLDSILEKVQR</sequence>